<evidence type="ECO:0000313" key="3">
    <source>
        <dbReference type="Proteomes" id="UP001139559"/>
    </source>
</evidence>
<keyword evidence="3" id="KW-1185">Reference proteome</keyword>
<feature type="chain" id="PRO_5040797352" description="DNA polymerase III subunit beta" evidence="1">
    <location>
        <begin position="22"/>
        <end position="151"/>
    </location>
</feature>
<evidence type="ECO:0000256" key="1">
    <source>
        <dbReference type="SAM" id="SignalP"/>
    </source>
</evidence>
<evidence type="ECO:0000313" key="2">
    <source>
        <dbReference type="EMBL" id="MCK6262421.1"/>
    </source>
</evidence>
<proteinExistence type="predicted"/>
<keyword evidence="1" id="KW-0732">Signal</keyword>
<dbReference type="RefSeq" id="WP_248007535.1">
    <property type="nucleotide sequence ID" value="NZ_JAJHVV010000002.1"/>
</dbReference>
<reference evidence="2" key="1">
    <citation type="submission" date="2021-11" db="EMBL/GenBank/DDBJ databases">
        <title>Vibrio ZSDE26 sp. nov. and Vibrio ZSDZ34 sp. nov., isolated from coastal seawater in Qingdao.</title>
        <authorList>
            <person name="Zhang P."/>
        </authorList>
    </citation>
    <scope>NUCLEOTIDE SEQUENCE</scope>
    <source>
        <strain evidence="2">ZSDE26</strain>
    </source>
</reference>
<dbReference type="EMBL" id="JAJHVV010000002">
    <property type="protein sequence ID" value="MCK6262421.1"/>
    <property type="molecule type" value="Genomic_DNA"/>
</dbReference>
<name>A0A9X1XHI5_9VIBR</name>
<feature type="signal peptide" evidence="1">
    <location>
        <begin position="1"/>
        <end position="21"/>
    </location>
</feature>
<comment type="caution">
    <text evidence="2">The sequence shown here is derived from an EMBL/GenBank/DDBJ whole genome shotgun (WGS) entry which is preliminary data.</text>
</comment>
<organism evidence="2 3">
    <name type="scientific">Vibrio amylolyticus</name>
    <dbReference type="NCBI Taxonomy" id="2847292"/>
    <lineage>
        <taxon>Bacteria</taxon>
        <taxon>Pseudomonadati</taxon>
        <taxon>Pseudomonadota</taxon>
        <taxon>Gammaproteobacteria</taxon>
        <taxon>Vibrionales</taxon>
        <taxon>Vibrionaceae</taxon>
        <taxon>Vibrio</taxon>
    </lineage>
</organism>
<dbReference type="Proteomes" id="UP001139559">
    <property type="component" value="Unassembled WGS sequence"/>
</dbReference>
<protein>
    <recommendedName>
        <fullName evidence="4">DNA polymerase III subunit beta</fullName>
    </recommendedName>
</protein>
<evidence type="ECO:0008006" key="4">
    <source>
        <dbReference type="Google" id="ProtNLM"/>
    </source>
</evidence>
<accession>A0A9X1XHI5</accession>
<sequence>MKKQIALASLAVALLAGCQNSDVNWQQSSSVMIEESQVVLKSSLWIDRMPSIGESSSSEENFHAALSLESINELPADLEVVSVTIKQGNETWLIESEEIDIRTHSANQWELAVSWQLPISPDLPADIAIQLNNKGQEKWLVDHDVNIDVVY</sequence>
<dbReference type="AlphaFoldDB" id="A0A9X1XHI5"/>
<gene>
    <name evidence="2" type="ORF">KP803_03960</name>
</gene>
<dbReference type="PROSITE" id="PS51257">
    <property type="entry name" value="PROKAR_LIPOPROTEIN"/>
    <property type="match status" value="1"/>
</dbReference>